<evidence type="ECO:0000313" key="6">
    <source>
        <dbReference type="Proteomes" id="UP000825051"/>
    </source>
</evidence>
<gene>
    <name evidence="5" type="ORF">K0B96_15975</name>
</gene>
<evidence type="ECO:0000256" key="2">
    <source>
        <dbReference type="PIRSR" id="PIRSR603782-1"/>
    </source>
</evidence>
<proteinExistence type="inferred from homology"/>
<name>A0A8F9TTJ7_9BACT</name>
<feature type="signal peptide" evidence="4">
    <location>
        <begin position="1"/>
        <end position="22"/>
    </location>
</feature>
<protein>
    <submittedName>
        <fullName evidence="5">SCO family protein</fullName>
    </submittedName>
</protein>
<dbReference type="KEGG" id="ole:K0B96_15975"/>
<dbReference type="PANTHER" id="PTHR12151:SF25">
    <property type="entry name" value="LINALOOL DEHYDRATASE_ISOMERASE DOMAIN-CONTAINING PROTEIN"/>
    <property type="match status" value="1"/>
</dbReference>
<dbReference type="GO" id="GO:0046872">
    <property type="term" value="F:metal ion binding"/>
    <property type="evidence" value="ECO:0007669"/>
    <property type="project" value="UniProtKB-KW"/>
</dbReference>
<accession>A0A8F9TTJ7</accession>
<organism evidence="5 6">
    <name type="scientific">Horticoccus luteus</name>
    <dbReference type="NCBI Taxonomy" id="2862869"/>
    <lineage>
        <taxon>Bacteria</taxon>
        <taxon>Pseudomonadati</taxon>
        <taxon>Verrucomicrobiota</taxon>
        <taxon>Opitutia</taxon>
        <taxon>Opitutales</taxon>
        <taxon>Opitutaceae</taxon>
        <taxon>Horticoccus</taxon>
    </lineage>
</organism>
<dbReference type="InterPro" id="IPR003782">
    <property type="entry name" value="SCO1/SenC"/>
</dbReference>
<keyword evidence="2" id="KW-0479">Metal-binding</keyword>
<dbReference type="Gene3D" id="3.40.30.10">
    <property type="entry name" value="Glutaredoxin"/>
    <property type="match status" value="1"/>
</dbReference>
<evidence type="ECO:0000313" key="5">
    <source>
        <dbReference type="EMBL" id="QYM78780.1"/>
    </source>
</evidence>
<dbReference type="Pfam" id="PF02630">
    <property type="entry name" value="SCO1-SenC"/>
    <property type="match status" value="1"/>
</dbReference>
<dbReference type="InterPro" id="IPR036249">
    <property type="entry name" value="Thioredoxin-like_sf"/>
</dbReference>
<evidence type="ECO:0000256" key="1">
    <source>
        <dbReference type="ARBA" id="ARBA00010996"/>
    </source>
</evidence>
<evidence type="ECO:0000256" key="3">
    <source>
        <dbReference type="PIRSR" id="PIRSR603782-2"/>
    </source>
</evidence>
<keyword evidence="6" id="KW-1185">Reference proteome</keyword>
<dbReference type="CDD" id="cd02968">
    <property type="entry name" value="SCO"/>
    <property type="match status" value="1"/>
</dbReference>
<dbReference type="AlphaFoldDB" id="A0A8F9TTJ7"/>
<keyword evidence="2" id="KW-0186">Copper</keyword>
<reference evidence="5" key="1">
    <citation type="submission" date="2021-08" db="EMBL/GenBank/DDBJ databases">
        <title>Genome of a novel bacterium of the phylum Verrucomicrobia, Oleiharenicola sp. KSB-15.</title>
        <authorList>
            <person name="Chung J.-H."/>
            <person name="Ahn J.-H."/>
            <person name="Yoon Y."/>
            <person name="Kim D.-Y."/>
            <person name="An S.-H."/>
            <person name="Park I."/>
            <person name="Yeon J."/>
        </authorList>
    </citation>
    <scope>NUCLEOTIDE SEQUENCE</scope>
    <source>
        <strain evidence="5">KSB-15</strain>
    </source>
</reference>
<keyword evidence="4" id="KW-0732">Signal</keyword>
<dbReference type="PANTHER" id="PTHR12151">
    <property type="entry name" value="ELECTRON TRANSPORT PROTIN SCO1/SENC FAMILY MEMBER"/>
    <property type="match status" value="1"/>
</dbReference>
<feature type="binding site" evidence="2">
    <location>
        <position position="168"/>
    </location>
    <ligand>
        <name>Cu cation</name>
        <dbReference type="ChEBI" id="CHEBI:23378"/>
    </ligand>
</feature>
<dbReference type="SUPFAM" id="SSF52833">
    <property type="entry name" value="Thioredoxin-like"/>
    <property type="match status" value="1"/>
</dbReference>
<dbReference type="Proteomes" id="UP000825051">
    <property type="component" value="Chromosome"/>
</dbReference>
<feature type="disulfide bond" description="Redox-active" evidence="3">
    <location>
        <begin position="81"/>
        <end position="85"/>
    </location>
</feature>
<dbReference type="RefSeq" id="WP_220161884.1">
    <property type="nucleotide sequence ID" value="NZ_CP080507.1"/>
</dbReference>
<sequence>MKKIPLLLALSLTVISAAPLTAAPACCAPDSPSPAVAPPAAFTNESIYQLDGHFTDDSGRPFALGSLRGRTVVLDMFFASCGYACPLTVTDMLGLQNGLPADRREHVAFVLVTFDVAHDTPAVLARYRAERHLGDNWVLLRGDASTVRELAALIGEHFKQNGDGSFSHSNLLTVLNPEGEIVHQRTGLKGGLAETARALAVAP</sequence>
<keyword evidence="3" id="KW-1015">Disulfide bond</keyword>
<feature type="binding site" evidence="2">
    <location>
        <position position="85"/>
    </location>
    <ligand>
        <name>Cu cation</name>
        <dbReference type="ChEBI" id="CHEBI:23378"/>
    </ligand>
</feature>
<evidence type="ECO:0000256" key="4">
    <source>
        <dbReference type="SAM" id="SignalP"/>
    </source>
</evidence>
<feature type="binding site" evidence="2">
    <location>
        <position position="81"/>
    </location>
    <ligand>
        <name>Cu cation</name>
        <dbReference type="ChEBI" id="CHEBI:23378"/>
    </ligand>
</feature>
<feature type="chain" id="PRO_5034004643" evidence="4">
    <location>
        <begin position="23"/>
        <end position="203"/>
    </location>
</feature>
<comment type="similarity">
    <text evidence="1">Belongs to the SCO1/2 family.</text>
</comment>
<dbReference type="EMBL" id="CP080507">
    <property type="protein sequence ID" value="QYM78780.1"/>
    <property type="molecule type" value="Genomic_DNA"/>
</dbReference>